<reference evidence="1" key="1">
    <citation type="submission" date="2018-02" db="EMBL/GenBank/DDBJ databases">
        <title>Rhizophora mucronata_Transcriptome.</title>
        <authorList>
            <person name="Meera S.P."/>
            <person name="Sreeshan A."/>
            <person name="Augustine A."/>
        </authorList>
    </citation>
    <scope>NUCLEOTIDE SEQUENCE</scope>
    <source>
        <tissue evidence="1">Leaf</tissue>
    </source>
</reference>
<dbReference type="AlphaFoldDB" id="A0A2P2KCQ8"/>
<protein>
    <submittedName>
        <fullName evidence="1">Uncharacterized protein</fullName>
    </submittedName>
</protein>
<evidence type="ECO:0000313" key="1">
    <source>
        <dbReference type="EMBL" id="MBX03492.1"/>
    </source>
</evidence>
<name>A0A2P2KCQ8_RHIMU</name>
<accession>A0A2P2KCQ8</accession>
<dbReference type="EMBL" id="GGEC01023008">
    <property type="protein sequence ID" value="MBX03492.1"/>
    <property type="molecule type" value="Transcribed_RNA"/>
</dbReference>
<sequence>MLLLLEFLSNVKLLKILQAQREVDSITCLV</sequence>
<organism evidence="1">
    <name type="scientific">Rhizophora mucronata</name>
    <name type="common">Asiatic mangrove</name>
    <dbReference type="NCBI Taxonomy" id="61149"/>
    <lineage>
        <taxon>Eukaryota</taxon>
        <taxon>Viridiplantae</taxon>
        <taxon>Streptophyta</taxon>
        <taxon>Embryophyta</taxon>
        <taxon>Tracheophyta</taxon>
        <taxon>Spermatophyta</taxon>
        <taxon>Magnoliopsida</taxon>
        <taxon>eudicotyledons</taxon>
        <taxon>Gunneridae</taxon>
        <taxon>Pentapetalae</taxon>
        <taxon>rosids</taxon>
        <taxon>fabids</taxon>
        <taxon>Malpighiales</taxon>
        <taxon>Rhizophoraceae</taxon>
        <taxon>Rhizophora</taxon>
    </lineage>
</organism>
<proteinExistence type="predicted"/>